<reference evidence="1" key="1">
    <citation type="submission" date="2019-07" db="EMBL/GenBank/DDBJ databases">
        <authorList>
            <person name="Weber M."/>
            <person name="Kostadinov I."/>
            <person name="Kostadinov D I."/>
        </authorList>
    </citation>
    <scope>NUCLEOTIDE SEQUENCE</scope>
    <source>
        <strain evidence="1">Gfbio:sag-sample-m06:053724c1-46a9-4a36-b237-ea2bf867836b</strain>
    </source>
</reference>
<name>A0A7D9D3J7_9GAMM</name>
<gene>
    <name evidence="1" type="ORF">JTBM06_V1_520008</name>
</gene>
<sequence length="92" mass="10385">MSLRWRFETQVPYGRFLAVVSEDGDGFSAEIEGEVLVSPQTGVFRIRDRIITDQHYGPESVRALSLEALRRAVEENIENHIGPVDKWTADPG</sequence>
<dbReference type="EMBL" id="LR633967">
    <property type="protein sequence ID" value="VUX56285.1"/>
    <property type="molecule type" value="Genomic_DNA"/>
</dbReference>
<organism evidence="1">
    <name type="scientific">uncultured Woeseiaceae bacterium</name>
    <dbReference type="NCBI Taxonomy" id="1983305"/>
    <lineage>
        <taxon>Bacteria</taxon>
        <taxon>Pseudomonadati</taxon>
        <taxon>Pseudomonadota</taxon>
        <taxon>Gammaproteobacteria</taxon>
        <taxon>Woeseiales</taxon>
        <taxon>Woeseiaceae</taxon>
        <taxon>environmental samples</taxon>
    </lineage>
</organism>
<evidence type="ECO:0000313" key="1">
    <source>
        <dbReference type="EMBL" id="VUX56285.1"/>
    </source>
</evidence>
<protein>
    <submittedName>
        <fullName evidence="1">Uncharacterized protein</fullName>
    </submittedName>
</protein>
<proteinExistence type="predicted"/>
<accession>A0A7D9D3J7</accession>
<dbReference type="AlphaFoldDB" id="A0A7D9D3J7"/>